<dbReference type="HOGENOM" id="CLU_591705_0_0_0"/>
<evidence type="ECO:0000313" key="3">
    <source>
        <dbReference type="Proteomes" id="UP000054010"/>
    </source>
</evidence>
<accession>E1IF91</accession>
<sequence length="421" mass="47089">MAVQVWIGDKPEHPNERRAIMALANGLDRLDGMHFILANFSVGGRTIDLVIIKRDAVFIIELKHCDGRVLGTVNGPWFVEGRNGEQKRLNPGRKNPYNQVISYFHALTNFLNEHRREFLSEQKASNVDFRTCKRVVVIAPTLEPDSEIELDWKVQLKGLDELPAYLITERSSEIELSEDEMRAIPVLLHCTPWDEINTVLRGVFQEPEAAPPSAPPDTAPIPPSQRWRIAIGLGVALLTLLIALLIRPNNTPLPRADQFFLPLAEVTGVPTGGVALRSAALDASCLWPSYQLVGKRWEPGQGWVSVANNSPNLPPDVVVILEEINTCHEQIALTWYLQNQSEQTISFPLRNDNIQISDNLGNQYLLDEASAQPARLRLAPGDKERARVHTDRPLSRNASSLVVRIKQYPFGEASFVVALPR</sequence>
<protein>
    <submittedName>
        <fullName evidence="2">NERD domain-containing protein</fullName>
    </submittedName>
</protein>
<dbReference type="Pfam" id="PF08378">
    <property type="entry name" value="NERD"/>
    <property type="match status" value="1"/>
</dbReference>
<feature type="domain" description="NERD" evidence="1">
    <location>
        <begin position="7"/>
        <end position="130"/>
    </location>
</feature>
<evidence type="ECO:0000313" key="2">
    <source>
        <dbReference type="EMBL" id="EFO80131.1"/>
    </source>
</evidence>
<proteinExistence type="predicted"/>
<keyword evidence="3" id="KW-1185">Reference proteome</keyword>
<evidence type="ECO:0000259" key="1">
    <source>
        <dbReference type="PROSITE" id="PS50965"/>
    </source>
</evidence>
<dbReference type="OrthoDB" id="139991at2"/>
<dbReference type="PROSITE" id="PS50965">
    <property type="entry name" value="NERD"/>
    <property type="match status" value="1"/>
</dbReference>
<reference evidence="2 3" key="1">
    <citation type="journal article" date="2011" name="J. Bacteriol.">
        <title>Draft genome sequence of the anoxygenic filamentous phototrophic bacterium Oscillochloris trichoides subsp. DG-6.</title>
        <authorList>
            <person name="Kuznetsov B.B."/>
            <person name="Ivanovsky R.N."/>
            <person name="Keppen O.I."/>
            <person name="Sukhacheva M.V."/>
            <person name="Bumazhkin B.K."/>
            <person name="Patutina E.O."/>
            <person name="Beletsky A.V."/>
            <person name="Mardanov A.V."/>
            <person name="Baslerov R.V."/>
            <person name="Panteleeva A.N."/>
            <person name="Kolganova T.V."/>
            <person name="Ravin N.V."/>
            <person name="Skryabin K.G."/>
        </authorList>
    </citation>
    <scope>NUCLEOTIDE SEQUENCE [LARGE SCALE GENOMIC DNA]</scope>
    <source>
        <strain evidence="2 3">DG-6</strain>
    </source>
</reference>
<dbReference type="AlphaFoldDB" id="E1IF91"/>
<dbReference type="InterPro" id="IPR011528">
    <property type="entry name" value="NERD"/>
</dbReference>
<dbReference type="STRING" id="765420.OSCT_1992"/>
<gene>
    <name evidence="2" type="ORF">OSCT_1992</name>
</gene>
<organism evidence="2 3">
    <name type="scientific">Oscillochloris trichoides DG-6</name>
    <dbReference type="NCBI Taxonomy" id="765420"/>
    <lineage>
        <taxon>Bacteria</taxon>
        <taxon>Bacillati</taxon>
        <taxon>Chloroflexota</taxon>
        <taxon>Chloroflexia</taxon>
        <taxon>Chloroflexales</taxon>
        <taxon>Chloroflexineae</taxon>
        <taxon>Oscillochloridaceae</taxon>
        <taxon>Oscillochloris</taxon>
    </lineage>
</organism>
<name>E1IF91_9CHLR</name>
<comment type="caution">
    <text evidence="2">The sequence shown here is derived from an EMBL/GenBank/DDBJ whole genome shotgun (WGS) entry which is preliminary data.</text>
</comment>
<dbReference type="Proteomes" id="UP000054010">
    <property type="component" value="Unassembled WGS sequence"/>
</dbReference>
<dbReference type="eggNOG" id="ENOG5033PUY">
    <property type="taxonomic scope" value="Bacteria"/>
</dbReference>
<dbReference type="EMBL" id="ADVR01000085">
    <property type="protein sequence ID" value="EFO80131.1"/>
    <property type="molecule type" value="Genomic_DNA"/>
</dbReference>